<keyword evidence="4 5" id="KW-0804">Transcription</keyword>
<keyword evidence="1 5" id="KW-0963">Cytoplasm</keyword>
<dbReference type="eggNOG" id="ENOG502ZQ8E">
    <property type="taxonomic scope" value="Bacteria"/>
</dbReference>
<evidence type="ECO:0000256" key="3">
    <source>
        <dbReference type="ARBA" id="ARBA00023159"/>
    </source>
</evidence>
<comment type="subcellular location">
    <subcellularLocation>
        <location evidence="5">Cytoplasm</location>
    </subcellularLocation>
</comment>
<keyword evidence="2 5" id="KW-0805">Transcription regulation</keyword>
<feature type="region of interest" description="Essential for activity" evidence="5">
    <location>
        <begin position="96"/>
        <end position="119"/>
    </location>
</feature>
<dbReference type="Proteomes" id="UP000016900">
    <property type="component" value="Chromosome"/>
</dbReference>
<comment type="similarity">
    <text evidence="5">Belongs to the Crl family.</text>
</comment>
<proteinExistence type="inferred from homology"/>
<keyword evidence="7" id="KW-1185">Reference proteome</keyword>
<dbReference type="RefSeq" id="WP_022564803.1">
    <property type="nucleotide sequence ID" value="NZ_CP010907.1"/>
</dbReference>
<dbReference type="AlphaFoldDB" id="U3U8Q1"/>
<dbReference type="KEGG" id="pck:BMSBPS_0448"/>
<evidence type="ECO:0000256" key="1">
    <source>
        <dbReference type="ARBA" id="ARBA00022490"/>
    </source>
</evidence>
<dbReference type="OrthoDB" id="6428303at2"/>
<reference evidence="6 7" key="1">
    <citation type="submission" date="2012-10" db="EMBL/GenBank/DDBJ databases">
        <title>Genome sequence of the symbiont of the pentatomidae stink bug Halyomorpha halys.</title>
        <authorList>
            <person name="Kobayashi H."/>
            <person name="Fujii-Muramatsu R."/>
            <person name="Takeishi K."/>
            <person name="Noda H."/>
        </authorList>
    </citation>
    <scope>NUCLEOTIDE SEQUENCE [LARGE SCALE GENOMIC DNA]</scope>
</reference>
<evidence type="ECO:0000256" key="2">
    <source>
        <dbReference type="ARBA" id="ARBA00023015"/>
    </source>
</evidence>
<dbReference type="EMBL" id="AP012554">
    <property type="protein sequence ID" value="BAO00784.1"/>
    <property type="molecule type" value="Genomic_DNA"/>
</dbReference>
<evidence type="ECO:0000313" key="6">
    <source>
        <dbReference type="EMBL" id="BAO00784.1"/>
    </source>
</evidence>
<organism evidence="6 7">
    <name type="scientific">Candidatus Pantoea carbekii</name>
    <dbReference type="NCBI Taxonomy" id="1235990"/>
    <lineage>
        <taxon>Bacteria</taxon>
        <taxon>Pseudomonadati</taxon>
        <taxon>Pseudomonadota</taxon>
        <taxon>Gammaproteobacteria</taxon>
        <taxon>Enterobacterales</taxon>
        <taxon>Erwiniaceae</taxon>
        <taxon>Pantoea</taxon>
    </lineage>
</organism>
<name>U3U8Q1_9GAMM</name>
<evidence type="ECO:0000256" key="5">
    <source>
        <dbReference type="HAMAP-Rule" id="MF_01178"/>
    </source>
</evidence>
<evidence type="ECO:0000313" key="7">
    <source>
        <dbReference type="Proteomes" id="UP000016900"/>
    </source>
</evidence>
<dbReference type="GO" id="GO:0045893">
    <property type="term" value="P:positive regulation of DNA-templated transcription"/>
    <property type="evidence" value="ECO:0007669"/>
    <property type="project" value="UniProtKB-UniRule"/>
</dbReference>
<dbReference type="NCBIfam" id="NF008217">
    <property type="entry name" value="PRK10984.1"/>
    <property type="match status" value="1"/>
</dbReference>
<comment type="function">
    <text evidence="5">Binds to the sigma-S subunit of RNA polymerase, activating expression of sigma-S-regulated genes. Stimulates RNA polymerase holoenzyme formation and may bind to several other sigma factors, such as sigma-70 and sigma-32.</text>
</comment>
<gene>
    <name evidence="5 6" type="primary">crl</name>
    <name evidence="6" type="ORF">HHS_08140</name>
</gene>
<evidence type="ECO:0000256" key="4">
    <source>
        <dbReference type="ARBA" id="ARBA00023163"/>
    </source>
</evidence>
<dbReference type="GO" id="GO:0005737">
    <property type="term" value="C:cytoplasm"/>
    <property type="evidence" value="ECO:0007669"/>
    <property type="project" value="UniProtKB-SubCell"/>
</dbReference>
<dbReference type="Pfam" id="PF07417">
    <property type="entry name" value="Crl"/>
    <property type="match status" value="1"/>
</dbReference>
<protein>
    <recommendedName>
        <fullName evidence="5">Sigma factor-binding protein Crl</fullName>
    </recommendedName>
</protein>
<keyword evidence="3 5" id="KW-0010">Activator</keyword>
<dbReference type="Gene3D" id="3.30.310.230">
    <property type="entry name" value="Sigma factor-binding protein Crl monomer"/>
    <property type="match status" value="1"/>
</dbReference>
<dbReference type="HAMAP" id="MF_01178">
    <property type="entry name" value="Crl"/>
    <property type="match status" value="1"/>
</dbReference>
<sequence length="131" mass="15350">MISGSYAQLLKRFTELGPYIRETKCEETSFFFDCLAVCVSVKPSPESREFWGWWLNLHVQQDHFSYEYYFGLFDKNGNWSVSLIQGKENNEKVKSTLLNFYMRLQATLKELNIDLKPAIGFKDELIKITVS</sequence>
<dbReference type="KEGG" id="hhs:HHS_08140"/>
<dbReference type="InterPro" id="IPR009986">
    <property type="entry name" value="Tscrpt_reg_Crl"/>
</dbReference>
<accession>U3U8Q1</accession>
<dbReference type="PATRIC" id="fig|1235990.3.peg.809"/>
<dbReference type="STRING" id="1235990.BMSBPS_0448"/>
<dbReference type="InterPro" id="IPR038208">
    <property type="entry name" value="Tscrpt_reg_Crl_sf"/>
</dbReference>